<keyword evidence="4" id="KW-1185">Reference proteome</keyword>
<dbReference type="InterPro" id="IPR003594">
    <property type="entry name" value="HATPase_dom"/>
</dbReference>
<dbReference type="SMART" id="SM00331">
    <property type="entry name" value="PP2C_SIG"/>
    <property type="match status" value="1"/>
</dbReference>
<dbReference type="InterPro" id="IPR036890">
    <property type="entry name" value="HATPase_C_sf"/>
</dbReference>
<evidence type="ECO:0000259" key="2">
    <source>
        <dbReference type="PROSITE" id="PS50110"/>
    </source>
</evidence>
<dbReference type="InterPro" id="IPR011006">
    <property type="entry name" value="CheY-like_superfamily"/>
</dbReference>
<dbReference type="Gene3D" id="3.60.40.10">
    <property type="entry name" value="PPM-type phosphatase domain"/>
    <property type="match status" value="1"/>
</dbReference>
<dbReference type="EMBL" id="CP061800">
    <property type="protein sequence ID" value="QTA88415.1"/>
    <property type="molecule type" value="Genomic_DNA"/>
</dbReference>
<feature type="modified residue" description="4-aspartylphosphate" evidence="1">
    <location>
        <position position="100"/>
    </location>
</feature>
<dbReference type="InterPro" id="IPR001789">
    <property type="entry name" value="Sig_transdc_resp-reg_receiver"/>
</dbReference>
<comment type="caution">
    <text evidence="1">Lacks conserved residue(s) required for the propagation of feature annotation.</text>
</comment>
<dbReference type="CDD" id="cd16936">
    <property type="entry name" value="HATPase_RsbW-like"/>
    <property type="match status" value="1"/>
</dbReference>
<dbReference type="GO" id="GO:0016301">
    <property type="term" value="F:kinase activity"/>
    <property type="evidence" value="ECO:0007669"/>
    <property type="project" value="UniProtKB-KW"/>
</dbReference>
<dbReference type="InterPro" id="IPR001932">
    <property type="entry name" value="PPM-type_phosphatase-like_dom"/>
</dbReference>
<dbReference type="Pfam" id="PF13581">
    <property type="entry name" value="HATPase_c_2"/>
    <property type="match status" value="1"/>
</dbReference>
<dbReference type="SUPFAM" id="SSF52172">
    <property type="entry name" value="CheY-like"/>
    <property type="match status" value="2"/>
</dbReference>
<dbReference type="CDD" id="cd17546">
    <property type="entry name" value="REC_hyHK_CKI1_RcsC-like"/>
    <property type="match status" value="1"/>
</dbReference>
<dbReference type="Pfam" id="PF07228">
    <property type="entry name" value="SpoIIE"/>
    <property type="match status" value="1"/>
</dbReference>
<dbReference type="PANTHER" id="PTHR43228">
    <property type="entry name" value="TWO-COMPONENT RESPONSE REGULATOR"/>
    <property type="match status" value="1"/>
</dbReference>
<evidence type="ECO:0000313" key="4">
    <source>
        <dbReference type="Proteomes" id="UP000663722"/>
    </source>
</evidence>
<dbReference type="PROSITE" id="PS50110">
    <property type="entry name" value="RESPONSE_REGULATORY"/>
    <property type="match status" value="2"/>
</dbReference>
<dbReference type="Pfam" id="PF00072">
    <property type="entry name" value="Response_reg"/>
    <property type="match status" value="2"/>
</dbReference>
<dbReference type="SMART" id="SM00448">
    <property type="entry name" value="REC"/>
    <property type="match status" value="2"/>
</dbReference>
<dbReference type="InterPro" id="IPR036457">
    <property type="entry name" value="PPM-type-like_dom_sf"/>
</dbReference>
<dbReference type="SUPFAM" id="SSF55874">
    <property type="entry name" value="ATPase domain of HSP90 chaperone/DNA topoisomerase II/histidine kinase"/>
    <property type="match status" value="1"/>
</dbReference>
<dbReference type="Gene3D" id="3.40.50.2300">
    <property type="match status" value="2"/>
</dbReference>
<dbReference type="InterPro" id="IPR052048">
    <property type="entry name" value="ST_Response_Regulator"/>
</dbReference>
<dbReference type="PANTHER" id="PTHR43228:SF1">
    <property type="entry name" value="TWO-COMPONENT RESPONSE REGULATOR ARR22"/>
    <property type="match status" value="1"/>
</dbReference>
<keyword evidence="1" id="KW-0597">Phosphoprotein</keyword>
<dbReference type="AlphaFoldDB" id="A0A975BMZ2"/>
<keyword evidence="3" id="KW-0808">Transferase</keyword>
<dbReference type="GO" id="GO:0000160">
    <property type="term" value="P:phosphorelay signal transduction system"/>
    <property type="evidence" value="ECO:0007669"/>
    <property type="project" value="InterPro"/>
</dbReference>
<name>A0A975BMZ2_9BACT</name>
<organism evidence="3 4">
    <name type="scientific">Desulfonema magnum</name>
    <dbReference type="NCBI Taxonomy" id="45655"/>
    <lineage>
        <taxon>Bacteria</taxon>
        <taxon>Pseudomonadati</taxon>
        <taxon>Thermodesulfobacteriota</taxon>
        <taxon>Desulfobacteria</taxon>
        <taxon>Desulfobacterales</taxon>
        <taxon>Desulfococcaceae</taxon>
        <taxon>Desulfonema</taxon>
    </lineage>
</organism>
<keyword evidence="3" id="KW-0418">Kinase</keyword>
<feature type="domain" description="Response regulatory" evidence="2">
    <location>
        <begin position="197"/>
        <end position="313"/>
    </location>
</feature>
<dbReference type="Proteomes" id="UP000663722">
    <property type="component" value="Chromosome"/>
</dbReference>
<evidence type="ECO:0000313" key="3">
    <source>
        <dbReference type="EMBL" id="QTA88415.1"/>
    </source>
</evidence>
<gene>
    <name evidence="3" type="ORF">dnm_044610</name>
</gene>
<sequence>MLLSGRILFQERIRQYPERHKKIFKHQKFSYDGPQTLKPQINPMTDSDKPRILIVDDNPFNRELLKEILESEGFFSEEAPNGKEAIRRMRDSAFKLILMDLLMPGMDGFETIRRIRRMGIKTPIIIVSAMDSKEDRQRCLEAGGNDFLPKPIDAEKVKALIEQYEEDKAVPFDDLNSFPRKDNKLLHPLSLNFSDYHVLLVEEDDIIGNRYCHFFMNLGFDVSRVCNGNQAWDLFLRHPHKFDIIISNVFTSGIDGFGILAKIKRDYLNVMVFLYAKTYDADIFQLAIQLGADGVTTEAEFENSFIDLIESAIYQSAQKGSRTQTASTASQVRKAQEQLIRYGCPEPCNSIDVAYSSLSDAGGDMAWCRRFNRAGRCGIMLGDVAGHSVMSSYISAISLGILTSTWDKNQAPRKLLRIINAELNKPDYDHYHLCATVLLWDRYRKKIKIATAGNPGGLLVNEAADASPEIHELEGGGMCLGLIEENQLFLNDRIKFDKEGYLFLFSDGITKAQIAEVLTSGSVHLNRESIRGVSREILDRILEKYGQNDDMILITLKSFFSRSDMVRSFRGEKGDHDGQELHYEFLSSYEEADKACKWAADYFTPDKLPSGRDPCFISLALREALINAVKHGNNFNPAAFVDLSLFFRPGELRIEVSDEGPGFNLPDKIEKIEEINLLRSGGRGLPVMWSLSDSLEVSGGTISLIFREKRIRMKKHCPPAECGKKF</sequence>
<feature type="domain" description="Response regulatory" evidence="2">
    <location>
        <begin position="51"/>
        <end position="165"/>
    </location>
</feature>
<dbReference type="KEGG" id="dmm:dnm_044610"/>
<accession>A0A975BMZ2</accession>
<reference evidence="3" key="1">
    <citation type="journal article" date="2021" name="Microb. Physiol.">
        <title>Proteogenomic Insights into the Physiology of Marine, Sulfate-Reducing, Filamentous Desulfonema limicola and Desulfonema magnum.</title>
        <authorList>
            <person name="Schnaars V."/>
            <person name="Wohlbrand L."/>
            <person name="Scheve S."/>
            <person name="Hinrichs C."/>
            <person name="Reinhardt R."/>
            <person name="Rabus R."/>
        </authorList>
    </citation>
    <scope>NUCLEOTIDE SEQUENCE</scope>
    <source>
        <strain evidence="3">4be13</strain>
    </source>
</reference>
<protein>
    <submittedName>
        <fullName evidence="3">Two component system response regulator/histidine kinase, PPM-type domain-containing</fullName>
    </submittedName>
</protein>
<dbReference type="Gene3D" id="3.30.565.10">
    <property type="entry name" value="Histidine kinase-like ATPase, C-terminal domain"/>
    <property type="match status" value="1"/>
</dbReference>
<proteinExistence type="predicted"/>
<evidence type="ECO:0000256" key="1">
    <source>
        <dbReference type="PROSITE-ProRule" id="PRU00169"/>
    </source>
</evidence>